<evidence type="ECO:0000313" key="3">
    <source>
        <dbReference type="Proteomes" id="UP000622245"/>
    </source>
</evidence>
<evidence type="ECO:0000256" key="1">
    <source>
        <dbReference type="SAM" id="Phobius"/>
    </source>
</evidence>
<keyword evidence="1" id="KW-1133">Transmembrane helix</keyword>
<proteinExistence type="predicted"/>
<keyword evidence="1" id="KW-0472">Membrane</keyword>
<accession>A0ABS1Y9R4</accession>
<comment type="caution">
    <text evidence="2">The sequence shown here is derived from an EMBL/GenBank/DDBJ whole genome shotgun (WGS) entry which is preliminary data.</text>
</comment>
<keyword evidence="3" id="KW-1185">Reference proteome</keyword>
<organism evidence="2 3">
    <name type="scientific">Micromonospora tarensis</name>
    <dbReference type="NCBI Taxonomy" id="2806100"/>
    <lineage>
        <taxon>Bacteria</taxon>
        <taxon>Bacillati</taxon>
        <taxon>Actinomycetota</taxon>
        <taxon>Actinomycetes</taxon>
        <taxon>Micromonosporales</taxon>
        <taxon>Micromonosporaceae</taxon>
        <taxon>Micromonospora</taxon>
    </lineage>
</organism>
<gene>
    <name evidence="2" type="ORF">JM949_01035</name>
</gene>
<dbReference type="Proteomes" id="UP000622245">
    <property type="component" value="Unassembled WGS sequence"/>
</dbReference>
<sequence length="75" mass="8389">MLHSLAGWLTNPRFWQWFHAANAAKWVLLFPAGMLWWRESVPFLMYVSLDTALTGALAAYGAALGARKADPEDPL</sequence>
<protein>
    <submittedName>
        <fullName evidence="2">Uncharacterized protein</fullName>
    </submittedName>
</protein>
<feature type="transmembrane region" description="Helical" evidence="1">
    <location>
        <begin position="14"/>
        <end position="36"/>
    </location>
</feature>
<keyword evidence="1" id="KW-0812">Transmembrane</keyword>
<feature type="transmembrane region" description="Helical" evidence="1">
    <location>
        <begin position="43"/>
        <end position="66"/>
    </location>
</feature>
<name>A0ABS1Y9R4_9ACTN</name>
<dbReference type="EMBL" id="JAEVHL010000002">
    <property type="protein sequence ID" value="MBM0274146.1"/>
    <property type="molecule type" value="Genomic_DNA"/>
</dbReference>
<reference evidence="2 3" key="1">
    <citation type="submission" date="2021-01" db="EMBL/GenBank/DDBJ databases">
        <title>Draft genome sequence of Micromonospora sp. strain STR1s_6.</title>
        <authorList>
            <person name="Karlyshev A."/>
            <person name="Jawad R."/>
        </authorList>
    </citation>
    <scope>NUCLEOTIDE SEQUENCE [LARGE SCALE GENOMIC DNA]</scope>
    <source>
        <strain evidence="2 3">STR1S-6</strain>
    </source>
</reference>
<evidence type="ECO:0000313" key="2">
    <source>
        <dbReference type="EMBL" id="MBM0274146.1"/>
    </source>
</evidence>
<dbReference type="RefSeq" id="WP_203146576.1">
    <property type="nucleotide sequence ID" value="NZ_JAEVHL010000002.1"/>
</dbReference>